<reference evidence="1 2" key="1">
    <citation type="journal article" date="2014" name="PLoS ONE">
        <title>Genome Sequence of Candidatus Nitrososphaera evergladensis from Group I.1b Enriched from Everglades Soil Reveals Novel Genomic Features of the Ammonia-Oxidizing Archaea.</title>
        <authorList>
            <person name="Zhalnina K.V."/>
            <person name="Dias R."/>
            <person name="Leonard M.T."/>
            <person name="Dorr de Quadros P."/>
            <person name="Camargo F.A."/>
            <person name="Drew J.C."/>
            <person name="Farmerie W.G."/>
            <person name="Daroub S.H."/>
            <person name="Triplett E.W."/>
        </authorList>
    </citation>
    <scope>NUCLEOTIDE SEQUENCE [LARGE SCALE GENOMIC DNA]</scope>
    <source>
        <strain evidence="1 2">SR1</strain>
    </source>
</reference>
<dbReference type="KEGG" id="nev:NTE_03530"/>
<dbReference type="eggNOG" id="arCOG07262">
    <property type="taxonomic scope" value="Archaea"/>
</dbReference>
<evidence type="ECO:0000313" key="2">
    <source>
        <dbReference type="Proteomes" id="UP000028194"/>
    </source>
</evidence>
<gene>
    <name evidence="1" type="ORF">NTE_03530</name>
</gene>
<protein>
    <submittedName>
        <fullName evidence="1">Uncharacterized protein</fullName>
    </submittedName>
</protein>
<proteinExistence type="predicted"/>
<keyword evidence="2" id="KW-1185">Reference proteome</keyword>
<dbReference type="Proteomes" id="UP000028194">
    <property type="component" value="Chromosome"/>
</dbReference>
<organism evidence="1 2">
    <name type="scientific">Candidatus Nitrososphaera evergladensis SR1</name>
    <dbReference type="NCBI Taxonomy" id="1459636"/>
    <lineage>
        <taxon>Archaea</taxon>
        <taxon>Nitrososphaerota</taxon>
        <taxon>Nitrososphaeria</taxon>
        <taxon>Nitrososphaerales</taxon>
        <taxon>Nitrososphaeraceae</taxon>
        <taxon>Nitrososphaera</taxon>
    </lineage>
</organism>
<dbReference type="EMBL" id="CP007174">
    <property type="protein sequence ID" value="AIF85558.1"/>
    <property type="molecule type" value="Genomic_DNA"/>
</dbReference>
<evidence type="ECO:0000313" key="1">
    <source>
        <dbReference type="EMBL" id="AIF85558.1"/>
    </source>
</evidence>
<accession>A0A075MWR8</accession>
<name>A0A075MWR8_9ARCH</name>
<dbReference type="AlphaFoldDB" id="A0A075MWR8"/>
<sequence>MGSNLRSEASVIPLEIDDHYKRYRKEPWEVKYDQFGYCDLCNSRIDEFGYCACRGSAD</sequence>
<dbReference type="HOGENOM" id="CLU_209485_0_0_2"/>